<protein>
    <recommendedName>
        <fullName evidence="2">Cap-specific mRNA (nucleoside-2'-O-)-methyltransferase 2</fullName>
        <ecNumber evidence="1">2.1.1.296</ecNumber>
    </recommendedName>
</protein>
<organism evidence="9 10">
    <name type="scientific">Cryptolaemus montrouzieri</name>
    <dbReference type="NCBI Taxonomy" id="559131"/>
    <lineage>
        <taxon>Eukaryota</taxon>
        <taxon>Metazoa</taxon>
        <taxon>Ecdysozoa</taxon>
        <taxon>Arthropoda</taxon>
        <taxon>Hexapoda</taxon>
        <taxon>Insecta</taxon>
        <taxon>Pterygota</taxon>
        <taxon>Neoptera</taxon>
        <taxon>Endopterygota</taxon>
        <taxon>Coleoptera</taxon>
        <taxon>Polyphaga</taxon>
        <taxon>Cucujiformia</taxon>
        <taxon>Coccinelloidea</taxon>
        <taxon>Coccinellidae</taxon>
        <taxon>Scymninae</taxon>
        <taxon>Scymnini</taxon>
        <taxon>Cryptolaemus</taxon>
    </lineage>
</organism>
<keyword evidence="4 7" id="KW-0808">Transferase</keyword>
<proteinExistence type="predicted"/>
<sequence length="386" mass="45187">MDKHGTVSQLFNKKFHFTSFTYIPEKVFTSPKWSISTLQKNKIQLNNVKAQLGKYNLEEWSRHTKHNDPSSFIIRFLKRRVEPELVTQAWCKFYECLSQFEIIPNLYNMKRGDKYTTLHLCEAPGGFIAALNHYITLNYDNFDWEWFATTLNPYYEGNKLSEMIPDDRLCRVTMNKWYFGVDGTGDITKYYNYVELLSNVQQKMWLVTADGSVDCMSDPGNQEACVEYLHYCETVTALSALHEGGSFILKIFTMFEDSTICLLYLLNISFENVSIFKPCTSKGGNSEVYVICRGFKGYELIGHIWEDLKKPFLNGYFDKEVSMFGQEEIPQQFLNEIENCSEFFMNLQIETITNNVDNFRKRDSLYLSLIHHTKIRVANMFLKNIE</sequence>
<dbReference type="Gene3D" id="3.40.50.12760">
    <property type="match status" value="1"/>
</dbReference>
<evidence type="ECO:0000256" key="7">
    <source>
        <dbReference type="PROSITE-ProRule" id="PRU00946"/>
    </source>
</evidence>
<evidence type="ECO:0000256" key="4">
    <source>
        <dbReference type="ARBA" id="ARBA00022679"/>
    </source>
</evidence>
<evidence type="ECO:0000313" key="9">
    <source>
        <dbReference type="EMBL" id="KAL3285959.1"/>
    </source>
</evidence>
<evidence type="ECO:0000256" key="1">
    <source>
        <dbReference type="ARBA" id="ARBA00012770"/>
    </source>
</evidence>
<evidence type="ECO:0000259" key="8">
    <source>
        <dbReference type="PROSITE" id="PS51614"/>
    </source>
</evidence>
<dbReference type="GO" id="GO:0006370">
    <property type="term" value="P:7-methylguanosine mRNA capping"/>
    <property type="evidence" value="ECO:0007669"/>
    <property type="project" value="UniProtKB-ARBA"/>
</dbReference>
<feature type="binding site" evidence="7">
    <location>
        <position position="125"/>
    </location>
    <ligand>
        <name>S-adenosyl-L-methionine</name>
        <dbReference type="ChEBI" id="CHEBI:59789"/>
    </ligand>
</feature>
<dbReference type="PROSITE" id="PS51614">
    <property type="entry name" value="SAM_MT_ADRIFT"/>
    <property type="match status" value="1"/>
</dbReference>
<dbReference type="Pfam" id="PF01728">
    <property type="entry name" value="FtsJ"/>
    <property type="match status" value="1"/>
</dbReference>
<dbReference type="AlphaFoldDB" id="A0ABD2P4U2"/>
<dbReference type="InterPro" id="IPR025807">
    <property type="entry name" value="Adrift-typ_MeTrfase"/>
</dbReference>
<dbReference type="GO" id="GO:0004483">
    <property type="term" value="F:methyltransferase cap1 activity"/>
    <property type="evidence" value="ECO:0007669"/>
    <property type="project" value="UniProtKB-ARBA"/>
</dbReference>
<gene>
    <name evidence="9" type="ORF">HHI36_000474</name>
</gene>
<dbReference type="PANTHER" id="PTHR16121">
    <property type="entry name" value="CAP-SPECIFIC MRNA (NUCLEOSIDE-2'-O-)-METHYLTRANSFERASE 1-RELATED"/>
    <property type="match status" value="1"/>
</dbReference>
<accession>A0ABD2P4U2</accession>
<evidence type="ECO:0000313" key="10">
    <source>
        <dbReference type="Proteomes" id="UP001516400"/>
    </source>
</evidence>
<dbReference type="InterPro" id="IPR002877">
    <property type="entry name" value="RNA_MeTrfase_FtsJ_dom"/>
</dbReference>
<dbReference type="Proteomes" id="UP001516400">
    <property type="component" value="Unassembled WGS sequence"/>
</dbReference>
<keyword evidence="5 7" id="KW-0949">S-adenosyl-L-methionine</keyword>
<name>A0ABD2P4U2_9CUCU</name>
<feature type="binding site" evidence="7">
    <location>
        <position position="144"/>
    </location>
    <ligand>
        <name>S-adenosyl-L-methionine</name>
        <dbReference type="ChEBI" id="CHEBI:59789"/>
    </ligand>
</feature>
<dbReference type="InterPro" id="IPR050851">
    <property type="entry name" value="mRNA_Cap_2O-Ribose_MeTrfase"/>
</dbReference>
<dbReference type="EMBL" id="JABFTP020000185">
    <property type="protein sequence ID" value="KAL3285959.1"/>
    <property type="molecule type" value="Genomic_DNA"/>
</dbReference>
<feature type="domain" description="Adrift-type SAM-dependent 2'-O-MTase" evidence="8">
    <location>
        <begin position="84"/>
        <end position="297"/>
    </location>
</feature>
<dbReference type="GO" id="GO:0120550">
    <property type="term" value="F:methyltransferase cap2 activity"/>
    <property type="evidence" value="ECO:0007669"/>
    <property type="project" value="UniProtKB-EC"/>
</dbReference>
<reference evidence="9 10" key="1">
    <citation type="journal article" date="2021" name="BMC Biol.">
        <title>Horizontally acquired antibacterial genes associated with adaptive radiation of ladybird beetles.</title>
        <authorList>
            <person name="Li H.S."/>
            <person name="Tang X.F."/>
            <person name="Huang Y.H."/>
            <person name="Xu Z.Y."/>
            <person name="Chen M.L."/>
            <person name="Du X.Y."/>
            <person name="Qiu B.Y."/>
            <person name="Chen P.T."/>
            <person name="Zhang W."/>
            <person name="Slipinski A."/>
            <person name="Escalona H.E."/>
            <person name="Waterhouse R.M."/>
            <person name="Zwick A."/>
            <person name="Pang H."/>
        </authorList>
    </citation>
    <scope>NUCLEOTIDE SEQUENCE [LARGE SCALE GENOMIC DNA]</scope>
    <source>
        <strain evidence="9">SYSU2018</strain>
    </source>
</reference>
<dbReference type="GO" id="GO:0005634">
    <property type="term" value="C:nucleus"/>
    <property type="evidence" value="ECO:0007669"/>
    <property type="project" value="UniProtKB-ARBA"/>
</dbReference>
<evidence type="ECO:0000256" key="2">
    <source>
        <dbReference type="ARBA" id="ARBA00021134"/>
    </source>
</evidence>
<comment type="catalytic activity">
    <reaction evidence="6">
        <text>a 5'-end (N(7)-methyl 5'-triphosphoguanosine)-(2'-O-methyl-ribonucleoside)-(ribonucleotide) in mRNA + S-adenosyl-L-methionine = a 5'-end (N(7)-methyl 5'-triphosphoguanosine)-(2'-O-methyl-ribonucleoside)-(2'-O-methyl-ribonucleotide) in mRNA + S-adenosyl-L-homocysteine + H(+)</text>
        <dbReference type="Rhea" id="RHEA:67024"/>
        <dbReference type="Rhea" id="RHEA-COMP:17169"/>
        <dbReference type="Rhea" id="RHEA-COMP:17170"/>
        <dbReference type="ChEBI" id="CHEBI:15378"/>
        <dbReference type="ChEBI" id="CHEBI:57856"/>
        <dbReference type="ChEBI" id="CHEBI:59789"/>
        <dbReference type="ChEBI" id="CHEBI:167612"/>
        <dbReference type="ChEBI" id="CHEBI:167614"/>
        <dbReference type="EC" id="2.1.1.296"/>
    </reaction>
</comment>
<keyword evidence="10" id="KW-1185">Reference proteome</keyword>
<dbReference type="GO" id="GO:0032259">
    <property type="term" value="P:methylation"/>
    <property type="evidence" value="ECO:0007669"/>
    <property type="project" value="UniProtKB-KW"/>
</dbReference>
<evidence type="ECO:0000256" key="5">
    <source>
        <dbReference type="ARBA" id="ARBA00022691"/>
    </source>
</evidence>
<evidence type="ECO:0000256" key="3">
    <source>
        <dbReference type="ARBA" id="ARBA00022603"/>
    </source>
</evidence>
<feature type="binding site" evidence="7">
    <location>
        <position position="210"/>
    </location>
    <ligand>
        <name>S-adenosyl-L-methionine</name>
        <dbReference type="ChEBI" id="CHEBI:59789"/>
    </ligand>
</feature>
<evidence type="ECO:0000256" key="6">
    <source>
        <dbReference type="ARBA" id="ARBA00049477"/>
    </source>
</evidence>
<dbReference type="InterPro" id="IPR029063">
    <property type="entry name" value="SAM-dependent_MTases_sf"/>
</dbReference>
<dbReference type="EC" id="2.1.1.296" evidence="1"/>
<keyword evidence="3 7" id="KW-0489">Methyltransferase</keyword>
<dbReference type="SUPFAM" id="SSF53335">
    <property type="entry name" value="S-adenosyl-L-methionine-dependent methyltransferases"/>
    <property type="match status" value="1"/>
</dbReference>
<dbReference type="PANTHER" id="PTHR16121:SF2">
    <property type="entry name" value="CAP-SPECIFIC MRNA (NUCLEOSIDE-2'-O-)-METHYLTRANSFERASE 2"/>
    <property type="match status" value="1"/>
</dbReference>
<comment type="caution">
    <text evidence="9">The sequence shown here is derived from an EMBL/GenBank/DDBJ whole genome shotgun (WGS) entry which is preliminary data.</text>
</comment>
<feature type="active site" description="Proton acceptor" evidence="7">
    <location>
        <position position="250"/>
    </location>
</feature>